<reference evidence="3 4" key="1">
    <citation type="submission" date="2023-08" db="EMBL/GenBank/DDBJ databases">
        <title>A Necator americanus chromosomal reference genome.</title>
        <authorList>
            <person name="Ilik V."/>
            <person name="Petrzelkova K.J."/>
            <person name="Pardy F."/>
            <person name="Fuh T."/>
            <person name="Niatou-Singa F.S."/>
            <person name="Gouil Q."/>
            <person name="Baker L."/>
            <person name="Ritchie M.E."/>
            <person name="Jex A.R."/>
            <person name="Gazzola D."/>
            <person name="Li H."/>
            <person name="Toshio Fujiwara R."/>
            <person name="Zhan B."/>
            <person name="Aroian R.V."/>
            <person name="Pafco B."/>
            <person name="Schwarz E.M."/>
        </authorList>
    </citation>
    <scope>NUCLEOTIDE SEQUENCE [LARGE SCALE GENOMIC DNA]</scope>
    <source>
        <strain evidence="3 4">Aroian</strain>
        <tissue evidence="3">Whole animal</tissue>
    </source>
</reference>
<dbReference type="EMBL" id="JAVFWL010000006">
    <property type="protein sequence ID" value="KAK6764959.1"/>
    <property type="molecule type" value="Genomic_DNA"/>
</dbReference>
<proteinExistence type="predicted"/>
<keyword evidence="4" id="KW-1185">Reference proteome</keyword>
<evidence type="ECO:0000256" key="1">
    <source>
        <dbReference type="SAM" id="MobiDB-lite"/>
    </source>
</evidence>
<comment type="caution">
    <text evidence="3">The sequence shown here is derived from an EMBL/GenBank/DDBJ whole genome shotgun (WGS) entry which is preliminary data.</text>
</comment>
<evidence type="ECO:0000313" key="3">
    <source>
        <dbReference type="EMBL" id="KAK6764959.1"/>
    </source>
</evidence>
<accession>A0ABR1EQR0</accession>
<gene>
    <name evidence="3" type="primary">Necator_chrX.g25213</name>
    <name evidence="2" type="synonym">Necator_chrX.g25212</name>
    <name evidence="2" type="ORF">RB195_025046</name>
    <name evidence="3" type="ORF">RB195_025047</name>
</gene>
<dbReference type="EMBL" id="JAVFWL010000006">
    <property type="protein sequence ID" value="KAK6764957.1"/>
    <property type="molecule type" value="Genomic_DNA"/>
</dbReference>
<protein>
    <submittedName>
        <fullName evidence="3">Uncharacterized protein</fullName>
    </submittedName>
</protein>
<dbReference type="Proteomes" id="UP001303046">
    <property type="component" value="Unassembled WGS sequence"/>
</dbReference>
<feature type="region of interest" description="Disordered" evidence="1">
    <location>
        <begin position="79"/>
        <end position="98"/>
    </location>
</feature>
<organism evidence="3 4">
    <name type="scientific">Necator americanus</name>
    <name type="common">Human hookworm</name>
    <dbReference type="NCBI Taxonomy" id="51031"/>
    <lineage>
        <taxon>Eukaryota</taxon>
        <taxon>Metazoa</taxon>
        <taxon>Ecdysozoa</taxon>
        <taxon>Nematoda</taxon>
        <taxon>Chromadorea</taxon>
        <taxon>Rhabditida</taxon>
        <taxon>Rhabditina</taxon>
        <taxon>Rhabditomorpha</taxon>
        <taxon>Strongyloidea</taxon>
        <taxon>Ancylostomatidae</taxon>
        <taxon>Bunostominae</taxon>
        <taxon>Necator</taxon>
    </lineage>
</organism>
<evidence type="ECO:0000313" key="2">
    <source>
        <dbReference type="EMBL" id="KAK6764957.1"/>
    </source>
</evidence>
<sequence>MLLNKKCSTDDIDSVAAAEDTVQVTGQKNNAIDYPFEDLLEARVWINVAQMHLCTTAVSQRTLALNRCPIRFRIPASSSQLNDTVPQKEWLSSTSAEA</sequence>
<name>A0ABR1EQR0_NECAM</name>
<evidence type="ECO:0000313" key="4">
    <source>
        <dbReference type="Proteomes" id="UP001303046"/>
    </source>
</evidence>